<feature type="transmembrane region" description="Helical" evidence="10">
    <location>
        <begin position="496"/>
        <end position="519"/>
    </location>
</feature>
<evidence type="ECO:0000313" key="13">
    <source>
        <dbReference type="Proteomes" id="UP000262825"/>
    </source>
</evidence>
<keyword evidence="13" id="KW-1185">Reference proteome</keyword>
<dbReference type="InterPro" id="IPR004856">
    <property type="entry name" value="Glyco_trans_ALG6/ALG8"/>
</dbReference>
<proteinExistence type="inferred from homology"/>
<feature type="transmembrane region" description="Helical" evidence="10">
    <location>
        <begin position="450"/>
        <end position="469"/>
    </location>
</feature>
<keyword evidence="6 10" id="KW-0812">Transmembrane</keyword>
<feature type="transmembrane region" description="Helical" evidence="10">
    <location>
        <begin position="197"/>
        <end position="215"/>
    </location>
</feature>
<keyword evidence="7 10" id="KW-0256">Endoplasmic reticulum</keyword>
<evidence type="ECO:0000256" key="7">
    <source>
        <dbReference type="ARBA" id="ARBA00022824"/>
    </source>
</evidence>
<comment type="pathway">
    <text evidence="2 10">Protein modification; protein glycosylation.</text>
</comment>
<feature type="transmembrane region" description="Helical" evidence="10">
    <location>
        <begin position="282"/>
        <end position="303"/>
    </location>
</feature>
<feature type="transmembrane region" description="Helical" evidence="10">
    <location>
        <begin position="377"/>
        <end position="397"/>
    </location>
</feature>
<evidence type="ECO:0000256" key="5">
    <source>
        <dbReference type="ARBA" id="ARBA00022679"/>
    </source>
</evidence>
<feature type="transmembrane region" description="Helical" evidence="10">
    <location>
        <begin position="241"/>
        <end position="270"/>
    </location>
</feature>
<keyword evidence="8 10" id="KW-1133">Transmembrane helix</keyword>
<dbReference type="AlphaFoldDB" id="A0A376B7T5"/>
<name>A0A376B7T5_9ASCO</name>
<evidence type="ECO:0000256" key="4">
    <source>
        <dbReference type="ARBA" id="ARBA00022676"/>
    </source>
</evidence>
<protein>
    <recommendedName>
        <fullName evidence="10">Alpha-1,3-glucosyltransferase</fullName>
        <ecNumber evidence="10">2.4.1.-</ecNumber>
    </recommendedName>
</protein>
<feature type="transmembrane region" description="Helical" evidence="10">
    <location>
        <begin position="528"/>
        <end position="548"/>
    </location>
</feature>
<dbReference type="Pfam" id="PF03155">
    <property type="entry name" value="Alg6_Alg8"/>
    <property type="match status" value="1"/>
</dbReference>
<accession>A0A376B7T5</accession>
<feature type="transmembrane region" description="Helical" evidence="10">
    <location>
        <begin position="352"/>
        <end position="372"/>
    </location>
</feature>
<dbReference type="PANTHER" id="PTHR12413:SF1">
    <property type="entry name" value="DOLICHYL PYROPHOSPHATE MAN9GLCNAC2 ALPHA-1,3-GLUCOSYLTRANSFERASE"/>
    <property type="match status" value="1"/>
</dbReference>
<dbReference type="VEuPathDB" id="FungiDB:SCODWIG_02489"/>
<organism evidence="12 13">
    <name type="scientific">Saccharomycodes ludwigii</name>
    <dbReference type="NCBI Taxonomy" id="36035"/>
    <lineage>
        <taxon>Eukaryota</taxon>
        <taxon>Fungi</taxon>
        <taxon>Dikarya</taxon>
        <taxon>Ascomycota</taxon>
        <taxon>Saccharomycotina</taxon>
        <taxon>Saccharomycetes</taxon>
        <taxon>Saccharomycodales</taxon>
        <taxon>Saccharomycodaceae</taxon>
        <taxon>Saccharomycodes</taxon>
    </lineage>
</organism>
<dbReference type="UniPathway" id="UPA00378"/>
<feature type="region of interest" description="Disordered" evidence="11">
    <location>
        <begin position="1"/>
        <end position="23"/>
    </location>
</feature>
<evidence type="ECO:0000256" key="10">
    <source>
        <dbReference type="RuleBase" id="RU363110"/>
    </source>
</evidence>
<dbReference type="EC" id="2.4.1.-" evidence="10"/>
<dbReference type="GO" id="GO:0005789">
    <property type="term" value="C:endoplasmic reticulum membrane"/>
    <property type="evidence" value="ECO:0007669"/>
    <property type="project" value="UniProtKB-SubCell"/>
</dbReference>
<keyword evidence="4 10" id="KW-0328">Glycosyltransferase</keyword>
<feature type="transmembrane region" description="Helical" evidence="10">
    <location>
        <begin position="164"/>
        <end position="185"/>
    </location>
</feature>
<keyword evidence="5 10" id="KW-0808">Transferase</keyword>
<evidence type="ECO:0000256" key="2">
    <source>
        <dbReference type="ARBA" id="ARBA00004922"/>
    </source>
</evidence>
<evidence type="ECO:0000313" key="12">
    <source>
        <dbReference type="EMBL" id="SSD60728.1"/>
    </source>
</evidence>
<sequence>MGKKIKKNTKISSSAHSKNESSLSFPIPTKNGVILNEKKEAFYASPLYDFLSPLRPVNHQWGAEYIIVFFALIIRCAVGLGSFSGYKDPPMHGDFEAQRHWLEITTSLPISKWYYYNLEYWGLDYPPLTAYHSYVLGYLGSLINSSWFKLDDSRGLETLDLKSYMRFTVILSEALLYIPGIIYFCKWIGKHTHESPINQYIAAAAILFQPALILIDHGHFQYNSVMLGLTVYAINNILDDYYVPAAICFVLSIGFKQMALFYSPIFFAFLLRQSLFINFPRFILISVATVLTFFAMFVPLYVFGGLDNVLQCLHRIFPFQRGIFEDKVANFWCVSNIVIKYRELFTLDELKMLSLVLTFIGFLPAFVIILLYPKKHLIPYALASSSLSFYLFGFQVHEKTILLPLLPLSLLYTSSDRNVVSLVSWVNNIAVFSLWPLLKKDGLCLQYFAILYLSNWLIGNFSFITPRFFPKWLTPGPSVSDVSVAYRRRSLLPNSLFWKVFIVLSYIIMGAIHLCDFLLAPPDKYPDLWVLLNSALCFGCFVLVWLWTNYKLVLLRNKTFKSY</sequence>
<gene>
    <name evidence="12" type="ORF">SCODWIG_02489</name>
</gene>
<evidence type="ECO:0000256" key="9">
    <source>
        <dbReference type="ARBA" id="ARBA00023136"/>
    </source>
</evidence>
<comment type="similarity">
    <text evidence="3 10">Belongs to the ALG6/ALG8 glucosyltransferase family.</text>
</comment>
<dbReference type="EMBL" id="UFAJ01000434">
    <property type="protein sequence ID" value="SSD60728.1"/>
    <property type="molecule type" value="Genomic_DNA"/>
</dbReference>
<evidence type="ECO:0000256" key="6">
    <source>
        <dbReference type="ARBA" id="ARBA00022692"/>
    </source>
</evidence>
<dbReference type="Proteomes" id="UP000262825">
    <property type="component" value="Unassembled WGS sequence"/>
</dbReference>
<evidence type="ECO:0000256" key="8">
    <source>
        <dbReference type="ARBA" id="ARBA00022989"/>
    </source>
</evidence>
<keyword evidence="9 10" id="KW-0472">Membrane</keyword>
<dbReference type="GO" id="GO:0042281">
    <property type="term" value="F:dolichyl pyrophosphate Man9GlcNAc2 alpha-1,3-glucosyltransferase activity"/>
    <property type="evidence" value="ECO:0007669"/>
    <property type="project" value="TreeGrafter"/>
</dbReference>
<reference evidence="13" key="1">
    <citation type="submission" date="2018-06" db="EMBL/GenBank/DDBJ databases">
        <authorList>
            <person name="Guldener U."/>
        </authorList>
    </citation>
    <scope>NUCLEOTIDE SEQUENCE [LARGE SCALE GENOMIC DNA]</scope>
    <source>
        <strain evidence="13">UTAD17</strain>
    </source>
</reference>
<feature type="transmembrane region" description="Helical" evidence="10">
    <location>
        <begin position="65"/>
        <end position="86"/>
    </location>
</feature>
<evidence type="ECO:0000256" key="11">
    <source>
        <dbReference type="SAM" id="MobiDB-lite"/>
    </source>
</evidence>
<evidence type="ECO:0000256" key="3">
    <source>
        <dbReference type="ARBA" id="ARBA00008715"/>
    </source>
</evidence>
<dbReference type="PANTHER" id="PTHR12413">
    <property type="entry name" value="DOLICHYL GLYCOSYLTRANSFERASE"/>
    <property type="match status" value="1"/>
</dbReference>
<evidence type="ECO:0000256" key="1">
    <source>
        <dbReference type="ARBA" id="ARBA00004477"/>
    </source>
</evidence>
<comment type="subcellular location">
    <subcellularLocation>
        <location evidence="1 10">Endoplasmic reticulum membrane</location>
        <topology evidence="1 10">Multi-pass membrane protein</topology>
    </subcellularLocation>
</comment>